<dbReference type="Gene3D" id="3.30.450.20">
    <property type="entry name" value="PAS domain"/>
    <property type="match status" value="2"/>
</dbReference>
<name>A0ABZ2XM38_9RHOO</name>
<dbReference type="EC" id="2.7.13.3" evidence="3"/>
<dbReference type="InterPro" id="IPR000700">
    <property type="entry name" value="PAS-assoc_C"/>
</dbReference>
<dbReference type="InterPro" id="IPR013655">
    <property type="entry name" value="PAS_fold_3"/>
</dbReference>
<accession>A0ABZ2XM38</accession>
<evidence type="ECO:0000256" key="6">
    <source>
        <dbReference type="ARBA" id="ARBA00022692"/>
    </source>
</evidence>
<feature type="domain" description="CBS" evidence="19">
    <location>
        <begin position="76"/>
        <end position="139"/>
    </location>
</feature>
<evidence type="ECO:0000259" key="17">
    <source>
        <dbReference type="PROSITE" id="PS50113"/>
    </source>
</evidence>
<sequence>MTPRFPMTLADIMTTDVRTVELSTPLAEIARIMSEAGISSLLVGSPECASGIVTESNLLRALHWRLPGNTPISELMSSPLVTAPPELDLLAARKLLDTHRIRHLVVLAGDGRTAGIVSETDFRRHLGALAFKHMQNLSSAMDREMPQLSPETPLNEALARMLSNTTDYVLCSANGVPQGILTERDIPRLLNRVQAASDITLSEAMTAPLYSVDIDSSVSDALAAMATHRVRHMLVLDKRGRLAGMVSQQRLFEQLALHEMEAALIHLCEERDRQRLQTQLDFALAAAGAGAWEYRAGNDQFLCSDSLCNLFGESTAAQPKSVLQWRERIHPDDQAAYQRSFAALLDGSSDQHRLEYRVRHAAKGWLWVEDRGSITERNGDGRVTMASGILADISQRRAMAANEASLRQLSLAIEQSPHSVVIANAEGNIEYVNRAFVTCTGYQPEEAIGRNPRFLKSEQTPPETPQALWQSLRGGDLWRGEFINRRKDGTLYNAYAIISPVRQADGQVTHYLAIEEDITERKRDQQELARYRAELESLVEQRTQQLQHAKEEAESASRAKSSFLANMSHEIRTPMNAILGLTHLLQRDHDDERLGRIADAANQLMQLLNDILDLSRLESGTQKPANADFSLADLLTETCQPFAEQAHSKGLDFVHHLAPEVPARLCGDPGYLRQILQQLLSNAVKFTDRGSITLSVDAPTSESRSITLRFSIRDTGIGIPADLLPRLFNPFEQGDSSTTRRHGGVGLGLVISRRLAEMMDGRIGVNSHLGEGSEFWFSVTLKRADLEAGKTLPADSPPPAANDEAAQLEQLSRIPGLDLKAGLHAVRGKLSTYRRLLSSLADNHTGDFARMRELLARGENEEARRLAHSLKGAAATLGASAVFQSAADVDHAIRQTRPNDEILRLIADCEQQYRQLHAALELAPPSVQPSQPKLNMAAGEVRQQLASLTRQLQDCDFSAQARLQTDGAVLRQLLGEDFPRFERQIADFDFAAAAELLAQALARLD</sequence>
<dbReference type="Pfam" id="PF00571">
    <property type="entry name" value="CBS"/>
    <property type="match status" value="4"/>
</dbReference>
<dbReference type="SMART" id="SM00086">
    <property type="entry name" value="PAC"/>
    <property type="match status" value="2"/>
</dbReference>
<proteinExistence type="predicted"/>
<evidence type="ECO:0000256" key="3">
    <source>
        <dbReference type="ARBA" id="ARBA00012438"/>
    </source>
</evidence>
<evidence type="ECO:0000259" key="15">
    <source>
        <dbReference type="PROSITE" id="PS50109"/>
    </source>
</evidence>
<protein>
    <recommendedName>
        <fullName evidence="3">histidine kinase</fullName>
        <ecNumber evidence="3">2.7.13.3</ecNumber>
    </recommendedName>
</protein>
<dbReference type="SUPFAM" id="SSF55785">
    <property type="entry name" value="PYP-like sensor domain (PAS domain)"/>
    <property type="match status" value="2"/>
</dbReference>
<dbReference type="SUPFAM" id="SSF47384">
    <property type="entry name" value="Homodimeric domain of signal transducing histidine kinase"/>
    <property type="match status" value="1"/>
</dbReference>
<keyword evidence="10" id="KW-0902">Two-component regulatory system</keyword>
<dbReference type="CDD" id="cd09836">
    <property type="entry name" value="CBS_pair_arch"/>
    <property type="match status" value="1"/>
</dbReference>
<feature type="domain" description="CBS" evidence="19">
    <location>
        <begin position="141"/>
        <end position="199"/>
    </location>
</feature>
<dbReference type="InterPro" id="IPR036641">
    <property type="entry name" value="HPT_dom_sf"/>
</dbReference>
<dbReference type="PRINTS" id="PR00344">
    <property type="entry name" value="BCTRLSENSOR"/>
</dbReference>
<keyword evidence="8" id="KW-0067">ATP-binding</keyword>
<keyword evidence="9" id="KW-1133">Transmembrane helix</keyword>
<dbReference type="Gene3D" id="1.10.287.130">
    <property type="match status" value="1"/>
</dbReference>
<keyword evidence="11" id="KW-0472">Membrane</keyword>
<dbReference type="PROSITE" id="PS50112">
    <property type="entry name" value="PAS"/>
    <property type="match status" value="1"/>
</dbReference>
<dbReference type="Pfam" id="PF13426">
    <property type="entry name" value="PAS_9"/>
    <property type="match status" value="1"/>
</dbReference>
<dbReference type="InterPro" id="IPR036097">
    <property type="entry name" value="HisK_dim/P_sf"/>
</dbReference>
<dbReference type="PROSITE" id="PS50109">
    <property type="entry name" value="HIS_KIN"/>
    <property type="match status" value="1"/>
</dbReference>
<dbReference type="Proteomes" id="UP001479520">
    <property type="component" value="Chromosome"/>
</dbReference>
<dbReference type="InterPro" id="IPR005467">
    <property type="entry name" value="His_kinase_dom"/>
</dbReference>
<dbReference type="PANTHER" id="PTHR45339">
    <property type="entry name" value="HYBRID SIGNAL TRANSDUCTION HISTIDINE KINASE J"/>
    <property type="match status" value="1"/>
</dbReference>
<dbReference type="InterPro" id="IPR035965">
    <property type="entry name" value="PAS-like_dom_sf"/>
</dbReference>
<dbReference type="Pfam" id="PF02518">
    <property type="entry name" value="HATPase_c"/>
    <property type="match status" value="1"/>
</dbReference>
<evidence type="ECO:0000259" key="18">
    <source>
        <dbReference type="PROSITE" id="PS50894"/>
    </source>
</evidence>
<dbReference type="InterPro" id="IPR000644">
    <property type="entry name" value="CBS_dom"/>
</dbReference>
<evidence type="ECO:0000256" key="4">
    <source>
        <dbReference type="ARBA" id="ARBA00022475"/>
    </source>
</evidence>
<evidence type="ECO:0000256" key="7">
    <source>
        <dbReference type="ARBA" id="ARBA00022741"/>
    </source>
</evidence>
<reference evidence="20 21" key="1">
    <citation type="submission" date="2024-04" db="EMBL/GenBank/DDBJ databases">
        <title>Dissimilatory iodate-reducing microorganisms contribute to the enrichment of iodine in groundwater.</title>
        <authorList>
            <person name="Jiang Z."/>
        </authorList>
    </citation>
    <scope>NUCLEOTIDE SEQUENCE [LARGE SCALE GENOMIC DNA]</scope>
    <source>
        <strain evidence="20 21">NCP973</strain>
    </source>
</reference>
<evidence type="ECO:0000256" key="1">
    <source>
        <dbReference type="ARBA" id="ARBA00000085"/>
    </source>
</evidence>
<feature type="modified residue" description="Phosphohistidine" evidence="12">
    <location>
        <position position="868"/>
    </location>
</feature>
<evidence type="ECO:0000256" key="14">
    <source>
        <dbReference type="SAM" id="Coils"/>
    </source>
</evidence>
<keyword evidence="6" id="KW-0812">Transmembrane</keyword>
<dbReference type="InterPro" id="IPR003661">
    <property type="entry name" value="HisK_dim/P_dom"/>
</dbReference>
<evidence type="ECO:0000256" key="9">
    <source>
        <dbReference type="ARBA" id="ARBA00022989"/>
    </source>
</evidence>
<evidence type="ECO:0000256" key="11">
    <source>
        <dbReference type="ARBA" id="ARBA00023136"/>
    </source>
</evidence>
<evidence type="ECO:0000313" key="20">
    <source>
        <dbReference type="EMBL" id="WZJ22987.1"/>
    </source>
</evidence>
<feature type="domain" description="CBS" evidence="19">
    <location>
        <begin position="13"/>
        <end position="72"/>
    </location>
</feature>
<dbReference type="PANTHER" id="PTHR45339:SF1">
    <property type="entry name" value="HYBRID SIGNAL TRANSDUCTION HISTIDINE KINASE J"/>
    <property type="match status" value="1"/>
</dbReference>
<dbReference type="EMBL" id="CP151406">
    <property type="protein sequence ID" value="WZJ22987.1"/>
    <property type="molecule type" value="Genomic_DNA"/>
</dbReference>
<dbReference type="InterPro" id="IPR008207">
    <property type="entry name" value="Sig_transdc_His_kin_Hpt_dom"/>
</dbReference>
<evidence type="ECO:0000256" key="8">
    <source>
        <dbReference type="ARBA" id="ARBA00022840"/>
    </source>
</evidence>
<dbReference type="InterPro" id="IPR046342">
    <property type="entry name" value="CBS_dom_sf"/>
</dbReference>
<evidence type="ECO:0000313" key="21">
    <source>
        <dbReference type="Proteomes" id="UP001479520"/>
    </source>
</evidence>
<evidence type="ECO:0000259" key="19">
    <source>
        <dbReference type="PROSITE" id="PS51371"/>
    </source>
</evidence>
<keyword evidence="4" id="KW-1003">Cell membrane</keyword>
<dbReference type="InterPro" id="IPR036890">
    <property type="entry name" value="HATPase_C_sf"/>
</dbReference>
<dbReference type="Gene3D" id="3.10.580.10">
    <property type="entry name" value="CBS-domain"/>
    <property type="match status" value="2"/>
</dbReference>
<evidence type="ECO:0000256" key="2">
    <source>
        <dbReference type="ARBA" id="ARBA00004651"/>
    </source>
</evidence>
<dbReference type="PROSITE" id="PS50894">
    <property type="entry name" value="HPT"/>
    <property type="match status" value="1"/>
</dbReference>
<dbReference type="SMART" id="SM00387">
    <property type="entry name" value="HATPase_c"/>
    <property type="match status" value="1"/>
</dbReference>
<dbReference type="SMART" id="SM00388">
    <property type="entry name" value="HisKA"/>
    <property type="match status" value="1"/>
</dbReference>
<dbReference type="CDD" id="cd02205">
    <property type="entry name" value="CBS_pair_SF"/>
    <property type="match status" value="1"/>
</dbReference>
<dbReference type="InterPro" id="IPR001610">
    <property type="entry name" value="PAC"/>
</dbReference>
<feature type="domain" description="CBS" evidence="19">
    <location>
        <begin position="205"/>
        <end position="262"/>
    </location>
</feature>
<gene>
    <name evidence="20" type="ORF">AADV58_07520</name>
</gene>
<dbReference type="SUPFAM" id="SSF47226">
    <property type="entry name" value="Histidine-containing phosphotransfer domain, HPT domain"/>
    <property type="match status" value="1"/>
</dbReference>
<dbReference type="Pfam" id="PF08447">
    <property type="entry name" value="PAS_3"/>
    <property type="match status" value="1"/>
</dbReference>
<comment type="catalytic activity">
    <reaction evidence="1">
        <text>ATP + protein L-histidine = ADP + protein N-phospho-L-histidine.</text>
        <dbReference type="EC" id="2.7.13.3"/>
    </reaction>
</comment>
<feature type="coiled-coil region" evidence="14">
    <location>
        <begin position="514"/>
        <end position="559"/>
    </location>
</feature>
<feature type="domain" description="PAS" evidence="16">
    <location>
        <begin position="405"/>
        <end position="451"/>
    </location>
</feature>
<dbReference type="CDD" id="cd16922">
    <property type="entry name" value="HATPase_EvgS-ArcB-TorS-like"/>
    <property type="match status" value="1"/>
</dbReference>
<dbReference type="InterPro" id="IPR004358">
    <property type="entry name" value="Sig_transdc_His_kin-like_C"/>
</dbReference>
<dbReference type="Gene3D" id="3.30.565.10">
    <property type="entry name" value="Histidine kinase-like ATPase, C-terminal domain"/>
    <property type="match status" value="1"/>
</dbReference>
<dbReference type="RefSeq" id="WP_341744456.1">
    <property type="nucleotide sequence ID" value="NZ_CP151406.1"/>
</dbReference>
<keyword evidence="7" id="KW-0547">Nucleotide-binding</keyword>
<dbReference type="SMART" id="SM00116">
    <property type="entry name" value="CBS"/>
    <property type="match status" value="4"/>
</dbReference>
<dbReference type="PROSITE" id="PS51371">
    <property type="entry name" value="CBS"/>
    <property type="match status" value="4"/>
</dbReference>
<evidence type="ECO:0000256" key="13">
    <source>
        <dbReference type="PROSITE-ProRule" id="PRU00703"/>
    </source>
</evidence>
<dbReference type="CDD" id="cd00130">
    <property type="entry name" value="PAS"/>
    <property type="match status" value="2"/>
</dbReference>
<keyword evidence="14" id="KW-0175">Coiled coil</keyword>
<dbReference type="SUPFAM" id="SSF55874">
    <property type="entry name" value="ATPase domain of HSP90 chaperone/DNA topoisomerase II/histidine kinase"/>
    <property type="match status" value="1"/>
</dbReference>
<dbReference type="InterPro" id="IPR003594">
    <property type="entry name" value="HATPase_dom"/>
</dbReference>
<feature type="domain" description="Histidine kinase" evidence="15">
    <location>
        <begin position="566"/>
        <end position="783"/>
    </location>
</feature>
<dbReference type="Pfam" id="PF00512">
    <property type="entry name" value="HisKA"/>
    <property type="match status" value="1"/>
</dbReference>
<dbReference type="Gene3D" id="1.20.120.160">
    <property type="entry name" value="HPT domain"/>
    <property type="match status" value="1"/>
</dbReference>
<evidence type="ECO:0000256" key="12">
    <source>
        <dbReference type="PROSITE-ProRule" id="PRU00110"/>
    </source>
</evidence>
<comment type="subcellular location">
    <subcellularLocation>
        <location evidence="2">Cell membrane</location>
        <topology evidence="2">Multi-pass membrane protein</topology>
    </subcellularLocation>
</comment>
<feature type="domain" description="PAC" evidence="17">
    <location>
        <begin position="478"/>
        <end position="530"/>
    </location>
</feature>
<evidence type="ECO:0000256" key="10">
    <source>
        <dbReference type="ARBA" id="ARBA00023012"/>
    </source>
</evidence>
<feature type="domain" description="HPt" evidence="18">
    <location>
        <begin position="829"/>
        <end position="920"/>
    </location>
</feature>
<keyword evidence="13" id="KW-0129">CBS domain</keyword>
<dbReference type="PROSITE" id="PS50113">
    <property type="entry name" value="PAC"/>
    <property type="match status" value="1"/>
</dbReference>
<evidence type="ECO:0000259" key="16">
    <source>
        <dbReference type="PROSITE" id="PS50112"/>
    </source>
</evidence>
<organism evidence="20 21">
    <name type="scientific">Azonexus hydrophilus</name>
    <dbReference type="NCBI Taxonomy" id="418702"/>
    <lineage>
        <taxon>Bacteria</taxon>
        <taxon>Pseudomonadati</taxon>
        <taxon>Pseudomonadota</taxon>
        <taxon>Betaproteobacteria</taxon>
        <taxon>Rhodocyclales</taxon>
        <taxon>Azonexaceae</taxon>
        <taxon>Azonexus</taxon>
    </lineage>
</organism>
<dbReference type="CDD" id="cd00082">
    <property type="entry name" value="HisKA"/>
    <property type="match status" value="1"/>
</dbReference>
<evidence type="ECO:0000256" key="5">
    <source>
        <dbReference type="ARBA" id="ARBA00022553"/>
    </source>
</evidence>
<dbReference type="InterPro" id="IPR000014">
    <property type="entry name" value="PAS"/>
</dbReference>
<keyword evidence="5 12" id="KW-0597">Phosphoprotein</keyword>
<keyword evidence="21" id="KW-1185">Reference proteome</keyword>
<dbReference type="SUPFAM" id="SSF54631">
    <property type="entry name" value="CBS-domain pair"/>
    <property type="match status" value="2"/>
</dbReference>
<dbReference type="SMART" id="SM00091">
    <property type="entry name" value="PAS"/>
    <property type="match status" value="2"/>
</dbReference>
<dbReference type="NCBIfam" id="TIGR00229">
    <property type="entry name" value="sensory_box"/>
    <property type="match status" value="1"/>
</dbReference>
<dbReference type="Pfam" id="PF01627">
    <property type="entry name" value="Hpt"/>
    <property type="match status" value="1"/>
</dbReference>